<feature type="compositionally biased region" description="Basic residues" evidence="1">
    <location>
        <begin position="26"/>
        <end position="38"/>
    </location>
</feature>
<dbReference type="Proteomes" id="UP001333110">
    <property type="component" value="Unassembled WGS sequence"/>
</dbReference>
<name>A0AAN7NUX9_MYCAM</name>
<dbReference type="EMBL" id="JAUNZN010000001">
    <property type="protein sequence ID" value="KAK4832365.1"/>
    <property type="molecule type" value="Genomic_DNA"/>
</dbReference>
<sequence>MLAGLDPLVILYMPCDSTQDDLLHQLPRHRDKPHRYSKKSLEGSKEESLKHNGQKEEHTIKNIYVFWLTDLHQGVYLPLLITMTKGTSTDKKRGVPQQEMLNPERGEELSHSPTHVGANQMESRLVGKKMGVLVDDKLTIGKCITNWSREVILPLSSAVKGLWTQLKEHLFYREKLIELGLFSPKKRRLRGTLSVKGQELCCPPLDTFEDLNILLKLWSPELYTVFKLSNRE</sequence>
<accession>A0AAN7NUX9</accession>
<evidence type="ECO:0000313" key="3">
    <source>
        <dbReference type="Proteomes" id="UP001333110"/>
    </source>
</evidence>
<evidence type="ECO:0000256" key="1">
    <source>
        <dbReference type="SAM" id="MobiDB-lite"/>
    </source>
</evidence>
<feature type="compositionally biased region" description="Basic and acidic residues" evidence="1">
    <location>
        <begin position="39"/>
        <end position="54"/>
    </location>
</feature>
<keyword evidence="3" id="KW-1185">Reference proteome</keyword>
<organism evidence="2 3">
    <name type="scientific">Mycteria americana</name>
    <name type="common">Wood stork</name>
    <dbReference type="NCBI Taxonomy" id="33587"/>
    <lineage>
        <taxon>Eukaryota</taxon>
        <taxon>Metazoa</taxon>
        <taxon>Chordata</taxon>
        <taxon>Craniata</taxon>
        <taxon>Vertebrata</taxon>
        <taxon>Euteleostomi</taxon>
        <taxon>Archelosauria</taxon>
        <taxon>Archosauria</taxon>
        <taxon>Dinosauria</taxon>
        <taxon>Saurischia</taxon>
        <taxon>Theropoda</taxon>
        <taxon>Coelurosauria</taxon>
        <taxon>Aves</taxon>
        <taxon>Neognathae</taxon>
        <taxon>Neoaves</taxon>
        <taxon>Aequornithes</taxon>
        <taxon>Ciconiiformes</taxon>
        <taxon>Ciconiidae</taxon>
        <taxon>Mycteria</taxon>
    </lineage>
</organism>
<dbReference type="AlphaFoldDB" id="A0AAN7NUX9"/>
<evidence type="ECO:0000313" key="2">
    <source>
        <dbReference type="EMBL" id="KAK4832365.1"/>
    </source>
</evidence>
<feature type="region of interest" description="Disordered" evidence="1">
    <location>
        <begin position="25"/>
        <end position="54"/>
    </location>
</feature>
<gene>
    <name evidence="2" type="ORF">QYF61_021964</name>
</gene>
<proteinExistence type="predicted"/>
<protein>
    <submittedName>
        <fullName evidence="2">Uncharacterized protein</fullName>
    </submittedName>
</protein>
<reference evidence="2 3" key="1">
    <citation type="journal article" date="2023" name="J. Hered.">
        <title>Chromosome-level genome of the wood stork (Mycteria americana) provides insight into avian chromosome evolution.</title>
        <authorList>
            <person name="Flamio R. Jr."/>
            <person name="Ramstad K.M."/>
        </authorList>
    </citation>
    <scope>NUCLEOTIDE SEQUENCE [LARGE SCALE GENOMIC DNA]</scope>
    <source>
        <strain evidence="2">JAX WOST 10</strain>
    </source>
</reference>
<comment type="caution">
    <text evidence="2">The sequence shown here is derived from an EMBL/GenBank/DDBJ whole genome shotgun (WGS) entry which is preliminary data.</text>
</comment>